<evidence type="ECO:0000313" key="3">
    <source>
        <dbReference type="Proteomes" id="UP001195914"/>
    </source>
</evidence>
<reference evidence="2" key="2">
    <citation type="submission" date="2021-05" db="EMBL/GenBank/DDBJ databases">
        <authorList>
            <person name="Pain A."/>
        </authorList>
    </citation>
    <scope>NUCLEOTIDE SEQUENCE</scope>
    <source>
        <strain evidence="2">1802A</strain>
    </source>
</reference>
<protein>
    <submittedName>
        <fullName evidence="2">Uncharacterized protein</fullName>
    </submittedName>
</protein>
<dbReference type="Proteomes" id="UP001195914">
    <property type="component" value="Unassembled WGS sequence"/>
</dbReference>
<dbReference type="EMBL" id="JAHBMH010000044">
    <property type="protein sequence ID" value="KAK1935887.1"/>
    <property type="molecule type" value="Genomic_DNA"/>
</dbReference>
<gene>
    <name evidence="2" type="ORF">X943_000201</name>
</gene>
<feature type="region of interest" description="Disordered" evidence="1">
    <location>
        <begin position="69"/>
        <end position="98"/>
    </location>
</feature>
<proteinExistence type="predicted"/>
<keyword evidence="3" id="KW-1185">Reference proteome</keyword>
<name>A0AAD9LHI7_BABDI</name>
<sequence>MLPQLDDEDGIRRELEASLGLDAVDSGDEVQEELEALGEESEETHRKRGGVGYREAKKARVFCAEETKLKEALKPKKKPNLSRPKASANPYTDSTDEEEISRVDMILRAARSKREEREKRRMRRFGKT</sequence>
<reference evidence="2" key="1">
    <citation type="journal article" date="2014" name="Nucleic Acids Res.">
        <title>The evolutionary dynamics of variant antigen genes in Babesia reveal a history of genomic innovation underlying host-parasite interaction.</title>
        <authorList>
            <person name="Jackson A.P."/>
            <person name="Otto T.D."/>
            <person name="Darby A."/>
            <person name="Ramaprasad A."/>
            <person name="Xia D."/>
            <person name="Echaide I.E."/>
            <person name="Farber M."/>
            <person name="Gahlot S."/>
            <person name="Gamble J."/>
            <person name="Gupta D."/>
            <person name="Gupta Y."/>
            <person name="Jackson L."/>
            <person name="Malandrin L."/>
            <person name="Malas T.B."/>
            <person name="Moussa E."/>
            <person name="Nair M."/>
            <person name="Reid A.J."/>
            <person name="Sanders M."/>
            <person name="Sharma J."/>
            <person name="Tracey A."/>
            <person name="Quail M.A."/>
            <person name="Weir W."/>
            <person name="Wastling J.M."/>
            <person name="Hall N."/>
            <person name="Willadsen P."/>
            <person name="Lingelbach K."/>
            <person name="Shiels B."/>
            <person name="Tait A."/>
            <person name="Berriman M."/>
            <person name="Allred D.R."/>
            <person name="Pain A."/>
        </authorList>
    </citation>
    <scope>NUCLEOTIDE SEQUENCE</scope>
    <source>
        <strain evidence="2">1802A</strain>
    </source>
</reference>
<feature type="compositionally biased region" description="Acidic residues" evidence="1">
    <location>
        <begin position="25"/>
        <end position="42"/>
    </location>
</feature>
<accession>A0AAD9LHI7</accession>
<comment type="caution">
    <text evidence="2">The sequence shown here is derived from an EMBL/GenBank/DDBJ whole genome shotgun (WGS) entry which is preliminary data.</text>
</comment>
<feature type="region of interest" description="Disordered" evidence="1">
    <location>
        <begin position="1"/>
        <end position="52"/>
    </location>
</feature>
<dbReference type="AlphaFoldDB" id="A0AAD9LHI7"/>
<evidence type="ECO:0000256" key="1">
    <source>
        <dbReference type="SAM" id="MobiDB-lite"/>
    </source>
</evidence>
<evidence type="ECO:0000313" key="2">
    <source>
        <dbReference type="EMBL" id="KAK1935887.1"/>
    </source>
</evidence>
<organism evidence="2 3">
    <name type="scientific">Babesia divergens</name>
    <dbReference type="NCBI Taxonomy" id="32595"/>
    <lineage>
        <taxon>Eukaryota</taxon>
        <taxon>Sar</taxon>
        <taxon>Alveolata</taxon>
        <taxon>Apicomplexa</taxon>
        <taxon>Aconoidasida</taxon>
        <taxon>Piroplasmida</taxon>
        <taxon>Babesiidae</taxon>
        <taxon>Babesia</taxon>
    </lineage>
</organism>